<dbReference type="AlphaFoldDB" id="A0A562IAP3"/>
<evidence type="ECO:0000313" key="13">
    <source>
        <dbReference type="Proteomes" id="UP000319825"/>
    </source>
</evidence>
<evidence type="ECO:0000256" key="9">
    <source>
        <dbReference type="ARBA" id="ARBA00023303"/>
    </source>
</evidence>
<evidence type="ECO:0000256" key="6">
    <source>
        <dbReference type="ARBA" id="ARBA00022989"/>
    </source>
</evidence>
<evidence type="ECO:0000256" key="5">
    <source>
        <dbReference type="ARBA" id="ARBA00022692"/>
    </source>
</evidence>
<dbReference type="InterPro" id="IPR019823">
    <property type="entry name" value="Mechanosensitive_channel_CS"/>
</dbReference>
<dbReference type="HAMAP" id="MF_00115">
    <property type="entry name" value="MscL"/>
    <property type="match status" value="1"/>
</dbReference>
<dbReference type="GO" id="GO:0008381">
    <property type="term" value="F:mechanosensitive monoatomic ion channel activity"/>
    <property type="evidence" value="ECO:0007669"/>
    <property type="project" value="UniProtKB-UniRule"/>
</dbReference>
<evidence type="ECO:0000313" key="12">
    <source>
        <dbReference type="EMBL" id="TWH67795.1"/>
    </source>
</evidence>
<dbReference type="PANTHER" id="PTHR30266:SF2">
    <property type="entry name" value="LARGE-CONDUCTANCE MECHANOSENSITIVE CHANNEL"/>
    <property type="match status" value="1"/>
</dbReference>
<dbReference type="GO" id="GO:0005886">
    <property type="term" value="C:plasma membrane"/>
    <property type="evidence" value="ECO:0007669"/>
    <property type="project" value="UniProtKB-SubCell"/>
</dbReference>
<dbReference type="SUPFAM" id="SSF81330">
    <property type="entry name" value="Gated mechanosensitive channel"/>
    <property type="match status" value="1"/>
</dbReference>
<evidence type="ECO:0000256" key="2">
    <source>
        <dbReference type="ARBA" id="ARBA00007254"/>
    </source>
</evidence>
<dbReference type="Gene3D" id="1.10.1200.120">
    <property type="entry name" value="Large-conductance mechanosensitive channel, MscL, domain 1"/>
    <property type="match status" value="1"/>
</dbReference>
<dbReference type="InterPro" id="IPR001185">
    <property type="entry name" value="MS_channel"/>
</dbReference>
<dbReference type="NCBIfam" id="TIGR00220">
    <property type="entry name" value="mscL"/>
    <property type="match status" value="1"/>
</dbReference>
<name>A0A562IAP3_MICOL</name>
<feature type="region of interest" description="Disordered" evidence="11">
    <location>
        <begin position="126"/>
        <end position="153"/>
    </location>
</feature>
<dbReference type="RefSeq" id="WP_145774719.1">
    <property type="nucleotide sequence ID" value="NZ_BAAATQ010000321.1"/>
</dbReference>
<dbReference type="PANTHER" id="PTHR30266">
    <property type="entry name" value="MECHANOSENSITIVE CHANNEL MSCL"/>
    <property type="match status" value="1"/>
</dbReference>
<keyword evidence="6 10" id="KW-1133">Transmembrane helix</keyword>
<dbReference type="PROSITE" id="PS01327">
    <property type="entry name" value="MSCL"/>
    <property type="match status" value="1"/>
</dbReference>
<reference evidence="12 13" key="1">
    <citation type="submission" date="2019-07" db="EMBL/GenBank/DDBJ databases">
        <title>R&amp;d 2014.</title>
        <authorList>
            <person name="Klenk H.-P."/>
        </authorList>
    </citation>
    <scope>NUCLEOTIDE SEQUENCE [LARGE SCALE GENOMIC DNA]</scope>
    <source>
        <strain evidence="12 13">DSM 43868</strain>
    </source>
</reference>
<evidence type="ECO:0000256" key="10">
    <source>
        <dbReference type="HAMAP-Rule" id="MF_00115"/>
    </source>
</evidence>
<feature type="transmembrane region" description="Helical" evidence="10">
    <location>
        <begin position="12"/>
        <end position="34"/>
    </location>
</feature>
<keyword evidence="13" id="KW-1185">Reference proteome</keyword>
<gene>
    <name evidence="10" type="primary">mscL</name>
    <name evidence="12" type="ORF">JD77_02780</name>
</gene>
<feature type="compositionally biased region" description="Basic and acidic residues" evidence="11">
    <location>
        <begin position="138"/>
        <end position="153"/>
    </location>
</feature>
<evidence type="ECO:0000256" key="3">
    <source>
        <dbReference type="ARBA" id="ARBA00022448"/>
    </source>
</evidence>
<keyword evidence="9 10" id="KW-0407">Ion channel</keyword>
<evidence type="ECO:0000256" key="7">
    <source>
        <dbReference type="ARBA" id="ARBA00023065"/>
    </source>
</evidence>
<evidence type="ECO:0000256" key="8">
    <source>
        <dbReference type="ARBA" id="ARBA00023136"/>
    </source>
</evidence>
<dbReference type="InterPro" id="IPR037673">
    <property type="entry name" value="MSC/AndL"/>
</dbReference>
<proteinExistence type="inferred from homology"/>
<keyword evidence="5 10" id="KW-0812">Transmembrane</keyword>
<sequence length="153" mass="16382">MLKGFKDFIMRGNVVDLAVGVVIGAAFTGVVTAFTNSFLQPVIKLVGATPAGPGARVKLSTGNYLEWGQFLNALVTFLLTAAVLYFLVVFPMNKLAERRQRGEEPPPKAPSEEVKLLTEIRDALVAAGHATPGQQRGALDDVLGRRAEPPAPR</sequence>
<dbReference type="Pfam" id="PF01741">
    <property type="entry name" value="MscL"/>
    <property type="match status" value="1"/>
</dbReference>
<dbReference type="InterPro" id="IPR036019">
    <property type="entry name" value="MscL_channel"/>
</dbReference>
<comment type="similarity">
    <text evidence="2 10">Belongs to the MscL family.</text>
</comment>
<feature type="transmembrane region" description="Helical" evidence="10">
    <location>
        <begin position="70"/>
        <end position="90"/>
    </location>
</feature>
<evidence type="ECO:0000256" key="11">
    <source>
        <dbReference type="SAM" id="MobiDB-lite"/>
    </source>
</evidence>
<dbReference type="Proteomes" id="UP000319825">
    <property type="component" value="Unassembled WGS sequence"/>
</dbReference>
<comment type="subunit">
    <text evidence="10">Homopentamer.</text>
</comment>
<keyword evidence="4 10" id="KW-1003">Cell membrane</keyword>
<comment type="caution">
    <text evidence="12">The sequence shown here is derived from an EMBL/GenBank/DDBJ whole genome shotgun (WGS) entry which is preliminary data.</text>
</comment>
<keyword evidence="3 10" id="KW-0813">Transport</keyword>
<comment type="function">
    <text evidence="10">Channel that opens in response to stretch forces in the membrane lipid bilayer. May participate in the regulation of osmotic pressure changes within the cell.</text>
</comment>
<protein>
    <recommendedName>
        <fullName evidence="10">Large-conductance mechanosensitive channel</fullName>
    </recommendedName>
</protein>
<dbReference type="OrthoDB" id="9810350at2"/>
<comment type="subcellular location">
    <subcellularLocation>
        <location evidence="1 10">Cell membrane</location>
        <topology evidence="1 10">Multi-pass membrane protein</topology>
    </subcellularLocation>
</comment>
<dbReference type="PRINTS" id="PR01264">
    <property type="entry name" value="MECHCHANNEL"/>
</dbReference>
<evidence type="ECO:0000256" key="4">
    <source>
        <dbReference type="ARBA" id="ARBA00022475"/>
    </source>
</evidence>
<accession>A0A562IAP3</accession>
<keyword evidence="7 10" id="KW-0406">Ion transport</keyword>
<keyword evidence="8 10" id="KW-0472">Membrane</keyword>
<organism evidence="12 13">
    <name type="scientific">Micromonospora olivasterospora</name>
    <dbReference type="NCBI Taxonomy" id="1880"/>
    <lineage>
        <taxon>Bacteria</taxon>
        <taxon>Bacillati</taxon>
        <taxon>Actinomycetota</taxon>
        <taxon>Actinomycetes</taxon>
        <taxon>Micromonosporales</taxon>
        <taxon>Micromonosporaceae</taxon>
        <taxon>Micromonospora</taxon>
    </lineage>
</organism>
<evidence type="ECO:0000256" key="1">
    <source>
        <dbReference type="ARBA" id="ARBA00004651"/>
    </source>
</evidence>
<dbReference type="EMBL" id="VLKE01000001">
    <property type="protein sequence ID" value="TWH67795.1"/>
    <property type="molecule type" value="Genomic_DNA"/>
</dbReference>